<comment type="caution">
    <text evidence="1">The sequence shown here is derived from an EMBL/GenBank/DDBJ whole genome shotgun (WGS) entry which is preliminary data.</text>
</comment>
<gene>
    <name evidence="1" type="ORF">D3879_18340</name>
</gene>
<protein>
    <submittedName>
        <fullName evidence="1">Sel1 repeat family protein</fullName>
    </submittedName>
</protein>
<evidence type="ECO:0000313" key="1">
    <source>
        <dbReference type="EMBL" id="RJG10628.1"/>
    </source>
</evidence>
<keyword evidence="2" id="KW-1185">Reference proteome</keyword>
<dbReference type="SUPFAM" id="SSF81901">
    <property type="entry name" value="HCP-like"/>
    <property type="match status" value="1"/>
</dbReference>
<evidence type="ECO:0000313" key="2">
    <source>
        <dbReference type="Proteomes" id="UP000284021"/>
    </source>
</evidence>
<name>A0A418XE66_9PSED</name>
<dbReference type="RefSeq" id="WP_119956347.1">
    <property type="nucleotide sequence ID" value="NZ_QYUR01000006.1"/>
</dbReference>
<dbReference type="Pfam" id="PF08238">
    <property type="entry name" value="Sel1"/>
    <property type="match status" value="3"/>
</dbReference>
<proteinExistence type="predicted"/>
<dbReference type="Gene3D" id="1.25.40.10">
    <property type="entry name" value="Tetratricopeptide repeat domain"/>
    <property type="match status" value="1"/>
</dbReference>
<dbReference type="InterPro" id="IPR011990">
    <property type="entry name" value="TPR-like_helical_dom_sf"/>
</dbReference>
<accession>A0A418XE66</accession>
<dbReference type="InterPro" id="IPR006597">
    <property type="entry name" value="Sel1-like"/>
</dbReference>
<dbReference type="OrthoDB" id="7024154at2"/>
<dbReference type="SMART" id="SM00671">
    <property type="entry name" value="SEL1"/>
    <property type="match status" value="2"/>
</dbReference>
<organism evidence="1 2">
    <name type="scientific">Pseudomonas cavernicola</name>
    <dbReference type="NCBI Taxonomy" id="2320866"/>
    <lineage>
        <taxon>Bacteria</taxon>
        <taxon>Pseudomonadati</taxon>
        <taxon>Pseudomonadota</taxon>
        <taxon>Gammaproteobacteria</taxon>
        <taxon>Pseudomonadales</taxon>
        <taxon>Pseudomonadaceae</taxon>
        <taxon>Pseudomonas</taxon>
    </lineage>
</organism>
<dbReference type="AlphaFoldDB" id="A0A418XE66"/>
<sequence length="155" mass="17071">MFWRLRARLSYLLARRLFHWSWLVRQPRAWAWMEGQFARMAALNDAVAQSFYGHLLLFRGRGFGAREEGIRLLGLAANAGDAKAAYQLGVLSLAGDTRAAPDGLAAARWWALAASAGHPLAAHRLAELYQQGGHGLAANAEQAERYAQRATELGL</sequence>
<reference evidence="1 2" key="1">
    <citation type="submission" date="2018-09" db="EMBL/GenBank/DDBJ databases">
        <authorList>
            <person name="Zhu H."/>
        </authorList>
    </citation>
    <scope>NUCLEOTIDE SEQUENCE [LARGE SCALE GENOMIC DNA]</scope>
    <source>
        <strain evidence="1 2">K1S02-6</strain>
    </source>
</reference>
<dbReference type="Proteomes" id="UP000284021">
    <property type="component" value="Unassembled WGS sequence"/>
</dbReference>
<dbReference type="EMBL" id="QYUR01000006">
    <property type="protein sequence ID" value="RJG10628.1"/>
    <property type="molecule type" value="Genomic_DNA"/>
</dbReference>